<dbReference type="EMBL" id="PYGE01000020">
    <property type="protein sequence ID" value="PSK98294.1"/>
    <property type="molecule type" value="Genomic_DNA"/>
</dbReference>
<dbReference type="OrthoDB" id="4518481at2"/>
<dbReference type="PROSITE" id="PS50943">
    <property type="entry name" value="HTH_CROC1"/>
    <property type="match status" value="1"/>
</dbReference>
<dbReference type="RefSeq" id="WP_106539253.1">
    <property type="nucleotide sequence ID" value="NZ_PYGE01000020.1"/>
</dbReference>
<feature type="compositionally biased region" description="Polar residues" evidence="1">
    <location>
        <begin position="113"/>
        <end position="125"/>
    </location>
</feature>
<dbReference type="InterPro" id="IPR001387">
    <property type="entry name" value="Cro/C1-type_HTH"/>
</dbReference>
<reference evidence="3 4" key="1">
    <citation type="submission" date="2018-03" db="EMBL/GenBank/DDBJ databases">
        <title>Genomic Encyclopedia of Archaeal and Bacterial Type Strains, Phase II (KMG-II): from individual species to whole genera.</title>
        <authorList>
            <person name="Goeker M."/>
        </authorList>
    </citation>
    <scope>NUCLEOTIDE SEQUENCE [LARGE SCALE GENOMIC DNA]</scope>
    <source>
        <strain evidence="3 4">DSM 45211</strain>
    </source>
</reference>
<protein>
    <submittedName>
        <fullName evidence="3">Helix-turn-helix protein</fullName>
    </submittedName>
</protein>
<dbReference type="SMART" id="SM00530">
    <property type="entry name" value="HTH_XRE"/>
    <property type="match status" value="1"/>
</dbReference>
<evidence type="ECO:0000256" key="1">
    <source>
        <dbReference type="SAM" id="MobiDB-lite"/>
    </source>
</evidence>
<dbReference type="AlphaFoldDB" id="A0A2P8DM60"/>
<dbReference type="GO" id="GO:0003677">
    <property type="term" value="F:DNA binding"/>
    <property type="evidence" value="ECO:0007669"/>
    <property type="project" value="InterPro"/>
</dbReference>
<dbReference type="InterPro" id="IPR010982">
    <property type="entry name" value="Lambda_DNA-bd_dom_sf"/>
</dbReference>
<evidence type="ECO:0000313" key="4">
    <source>
        <dbReference type="Proteomes" id="UP000243528"/>
    </source>
</evidence>
<gene>
    <name evidence="3" type="ORF">CLV30_12080</name>
</gene>
<feature type="compositionally biased region" description="Low complexity" evidence="1">
    <location>
        <begin position="382"/>
        <end position="409"/>
    </location>
</feature>
<evidence type="ECO:0000313" key="3">
    <source>
        <dbReference type="EMBL" id="PSK98294.1"/>
    </source>
</evidence>
<dbReference type="SUPFAM" id="SSF47413">
    <property type="entry name" value="lambda repressor-like DNA-binding domains"/>
    <property type="match status" value="1"/>
</dbReference>
<evidence type="ECO:0000259" key="2">
    <source>
        <dbReference type="PROSITE" id="PS50943"/>
    </source>
</evidence>
<dbReference type="Pfam" id="PF13560">
    <property type="entry name" value="HTH_31"/>
    <property type="match status" value="1"/>
</dbReference>
<dbReference type="SUPFAM" id="SSF48452">
    <property type="entry name" value="TPR-like"/>
    <property type="match status" value="1"/>
</dbReference>
<feature type="region of interest" description="Disordered" evidence="1">
    <location>
        <begin position="368"/>
        <end position="442"/>
    </location>
</feature>
<feature type="region of interest" description="Disordered" evidence="1">
    <location>
        <begin position="71"/>
        <end position="126"/>
    </location>
</feature>
<dbReference type="InterPro" id="IPR011990">
    <property type="entry name" value="TPR-like_helical_dom_sf"/>
</dbReference>
<dbReference type="CDD" id="cd00093">
    <property type="entry name" value="HTH_XRE"/>
    <property type="match status" value="1"/>
</dbReference>
<feature type="domain" description="HTH cro/C1-type" evidence="2">
    <location>
        <begin position="11"/>
        <end position="65"/>
    </location>
</feature>
<name>A0A2P8DM60_9ACTN</name>
<sequence length="442" mass="48205">MVPGEPFGSALRRLRHERGVLSMRQFAASVHYSPAYISEVERGVKRATAELAQRCDDELQAKGLLVVRAQAERNAPDHGEDAATSSRPEGREDDEERPLTAREVAMAAAHESTAGSATDGSQSMPDMSVEQIQDDIRHLARTYNEQPPLSALIAARRLRDMARTMAEHTHKPRQLANLYEVAGQACGVMAIGSFDLSIWPAATEQARATLVYSDLIEASPLRAWAHGAMAMTAFWSGHPREAADYATRGLRDCPPGTARARLLCISARAWSYLGDPERTRAAIDAADQERQAIGEAGDDELHDQIAGEFGWGPARHAMCDAASWLRLGQADEASDRARTAIELRAQDRTGSLVEAKATVDLASAELMRDNSTQPRPRWRRCGTSPATAASTAWWPGSRTSARTCAATGTTRRRRRGPSSSGSTRSPRTLRRMHCPPSADQFA</sequence>
<accession>A0A2P8DM60</accession>
<organism evidence="3 4">
    <name type="scientific">Haloactinopolyspora alba</name>
    <dbReference type="NCBI Taxonomy" id="648780"/>
    <lineage>
        <taxon>Bacteria</taxon>
        <taxon>Bacillati</taxon>
        <taxon>Actinomycetota</taxon>
        <taxon>Actinomycetes</taxon>
        <taxon>Jiangellales</taxon>
        <taxon>Jiangellaceae</taxon>
        <taxon>Haloactinopolyspora</taxon>
    </lineage>
</organism>
<proteinExistence type="predicted"/>
<keyword evidence="4" id="KW-1185">Reference proteome</keyword>
<dbReference type="Gene3D" id="1.25.40.10">
    <property type="entry name" value="Tetratricopeptide repeat domain"/>
    <property type="match status" value="1"/>
</dbReference>
<feature type="compositionally biased region" description="Basic and acidic residues" evidence="1">
    <location>
        <begin position="71"/>
        <end position="81"/>
    </location>
</feature>
<comment type="caution">
    <text evidence="3">The sequence shown here is derived from an EMBL/GenBank/DDBJ whole genome shotgun (WGS) entry which is preliminary data.</text>
</comment>
<dbReference type="Gene3D" id="1.10.260.40">
    <property type="entry name" value="lambda repressor-like DNA-binding domains"/>
    <property type="match status" value="1"/>
</dbReference>
<feature type="compositionally biased region" description="Low complexity" evidence="1">
    <location>
        <begin position="417"/>
        <end position="426"/>
    </location>
</feature>
<dbReference type="Proteomes" id="UP000243528">
    <property type="component" value="Unassembled WGS sequence"/>
</dbReference>